<dbReference type="Gene3D" id="2.60.40.1090">
    <property type="entry name" value="Fimbrial-type adhesion domain"/>
    <property type="match status" value="1"/>
</dbReference>
<dbReference type="EMBL" id="JAHCRT010000022">
    <property type="protein sequence ID" value="MDQ9295825.1"/>
    <property type="molecule type" value="Genomic_DNA"/>
</dbReference>
<evidence type="ECO:0000313" key="10">
    <source>
        <dbReference type="Proteomes" id="UP001235723"/>
    </source>
</evidence>
<feature type="chain" id="PRO_5016753917" evidence="5">
    <location>
        <begin position="19"/>
        <end position="339"/>
    </location>
</feature>
<comment type="caution">
    <text evidence="8">The sequence shown here is derived from an EMBL/GenBank/DDBJ whole genome shotgun (WGS) entry which is preliminary data.</text>
</comment>
<protein>
    <submittedName>
        <fullName evidence="7 8">Fimbrial protein</fullName>
    </submittedName>
</protein>
<evidence type="ECO:0000256" key="3">
    <source>
        <dbReference type="ARBA" id="ARBA00022729"/>
    </source>
</evidence>
<dbReference type="RefSeq" id="WP_061090898.1">
    <property type="nucleotide sequence ID" value="NZ_CP072689.1"/>
</dbReference>
<gene>
    <name evidence="8" type="ORF">C4A13_01422</name>
    <name evidence="7" type="ORF">KJE03_20520</name>
</gene>
<dbReference type="Pfam" id="PF00419">
    <property type="entry name" value="Fimbrial"/>
    <property type="match status" value="1"/>
</dbReference>
<feature type="signal peptide" evidence="5">
    <location>
        <begin position="1"/>
        <end position="18"/>
    </location>
</feature>
<comment type="subcellular location">
    <subcellularLocation>
        <location evidence="1">Fimbrium</location>
    </subcellularLocation>
</comment>
<dbReference type="InterPro" id="IPR036937">
    <property type="entry name" value="Adhesion_dom_fimbrial_sf"/>
</dbReference>
<evidence type="ECO:0000256" key="4">
    <source>
        <dbReference type="ARBA" id="ARBA00023263"/>
    </source>
</evidence>
<keyword evidence="3 5" id="KW-0732">Signal</keyword>
<evidence type="ECO:0000256" key="2">
    <source>
        <dbReference type="ARBA" id="ARBA00006671"/>
    </source>
</evidence>
<dbReference type="InterPro" id="IPR000259">
    <property type="entry name" value="Adhesion_dom_fimbrial"/>
</dbReference>
<keyword evidence="10" id="KW-1185">Reference proteome</keyword>
<evidence type="ECO:0000259" key="6">
    <source>
        <dbReference type="Pfam" id="PF00419"/>
    </source>
</evidence>
<comment type="similarity">
    <text evidence="2">Belongs to the fimbrial protein family.</text>
</comment>
<keyword evidence="4" id="KW-0281">Fimbrium</keyword>
<organism evidence="8 9">
    <name type="scientific">Escherichia marmotae</name>
    <dbReference type="NCBI Taxonomy" id="1499973"/>
    <lineage>
        <taxon>Bacteria</taxon>
        <taxon>Pseudomonadati</taxon>
        <taxon>Pseudomonadota</taxon>
        <taxon>Gammaproteobacteria</taxon>
        <taxon>Enterobacterales</taxon>
        <taxon>Enterobacteriaceae</taxon>
        <taxon>Escherichia</taxon>
    </lineage>
</organism>
<dbReference type="AlphaFoldDB" id="A0A370V194"/>
<reference evidence="7 10" key="2">
    <citation type="submission" date="2021-05" db="EMBL/GenBank/DDBJ databases">
        <title>Genome sequence of E. marmotae isolates.</title>
        <authorList>
            <person name="Binsker U."/>
            <person name="Hammerl J.A."/>
        </authorList>
    </citation>
    <scope>NUCLEOTIDE SEQUENCE [LARGE SCALE GENOMIC DNA]</scope>
    <source>
        <strain evidence="7 10">21-MO00586</strain>
    </source>
</reference>
<reference evidence="8 9" key="1">
    <citation type="submission" date="2018-06" db="EMBL/GenBank/DDBJ databases">
        <title>Recombination Drives Gene Content and Phenotype Evolution in Wild Type E. coli Strains.</title>
        <authorList>
            <person name="Field C.M."/>
            <person name="Silander O.K."/>
            <person name="Van Nimwegen E."/>
        </authorList>
    </citation>
    <scope>NUCLEOTIDE SEQUENCE [LARGE SCALE GENOMIC DNA]</scope>
    <source>
        <strain evidence="8 9">SC344</strain>
    </source>
</reference>
<dbReference type="GeneID" id="86945780"/>
<sequence length="339" mass="37448">MKKYWFLFLLALPFWGQAKCTINGNSTAIQGVNLDLTTGNGTVTFSPNLTGEFTCNSTQDKVNVLKTLDNYVVEIKENQNNNQSIYIKFNLDVGDGFPVDTGGRKTYSVNDTINNKSIALTASYIKSPDSNANVQTVYSNSFILNAPAVVFPFENGSATNFCYQNIIFYFICYVSNRLPTDAAYQQNLNVNITKHKPTTCSFSQPTYEIRMPETTISEMQSANNTKSGSIDLVLNCDSVYNVTTNPVTFKVARGEWDDSGTILKNTSLNGAKGVGFQIYNGNATTPLKLGDTLMNKLTKMAAIENQYTFPITAKYVRVNEEALQPGEVQSKAIFAVSYD</sequence>
<evidence type="ECO:0000313" key="8">
    <source>
        <dbReference type="EMBL" id="RDR21230.1"/>
    </source>
</evidence>
<dbReference type="InterPro" id="IPR008966">
    <property type="entry name" value="Adhesion_dom_sf"/>
</dbReference>
<dbReference type="PANTHER" id="PTHR33420">
    <property type="entry name" value="FIMBRIAL SUBUNIT ELFA-RELATED"/>
    <property type="match status" value="1"/>
</dbReference>
<dbReference type="Proteomes" id="UP001235723">
    <property type="component" value="Unassembled WGS sequence"/>
</dbReference>
<evidence type="ECO:0000256" key="1">
    <source>
        <dbReference type="ARBA" id="ARBA00004561"/>
    </source>
</evidence>
<accession>A0A370V194</accession>
<proteinExistence type="inferred from homology"/>
<dbReference type="GO" id="GO:0043709">
    <property type="term" value="P:cell adhesion involved in single-species biofilm formation"/>
    <property type="evidence" value="ECO:0007669"/>
    <property type="project" value="TreeGrafter"/>
</dbReference>
<dbReference type="PANTHER" id="PTHR33420:SF3">
    <property type="entry name" value="FIMBRIAL SUBUNIT ELFA"/>
    <property type="match status" value="1"/>
</dbReference>
<dbReference type="SUPFAM" id="SSF49401">
    <property type="entry name" value="Bacterial adhesins"/>
    <property type="match status" value="1"/>
</dbReference>
<dbReference type="Proteomes" id="UP000254454">
    <property type="component" value="Unassembled WGS sequence"/>
</dbReference>
<dbReference type="InterPro" id="IPR050263">
    <property type="entry name" value="Bact_Fimbrial_Adh_Pro"/>
</dbReference>
<evidence type="ECO:0000313" key="9">
    <source>
        <dbReference type="Proteomes" id="UP000254454"/>
    </source>
</evidence>
<dbReference type="EMBL" id="QONO01000280">
    <property type="protein sequence ID" value="RDR21230.1"/>
    <property type="molecule type" value="Genomic_DNA"/>
</dbReference>
<evidence type="ECO:0000256" key="5">
    <source>
        <dbReference type="SAM" id="SignalP"/>
    </source>
</evidence>
<evidence type="ECO:0000313" key="7">
    <source>
        <dbReference type="EMBL" id="MDQ9295825.1"/>
    </source>
</evidence>
<name>A0A370V194_9ESCH</name>
<feature type="domain" description="Fimbrial-type adhesion" evidence="6">
    <location>
        <begin position="190"/>
        <end position="339"/>
    </location>
</feature>
<dbReference type="GO" id="GO:0009289">
    <property type="term" value="C:pilus"/>
    <property type="evidence" value="ECO:0007669"/>
    <property type="project" value="UniProtKB-SubCell"/>
</dbReference>